<dbReference type="CDD" id="cd07302">
    <property type="entry name" value="CHD"/>
    <property type="match status" value="1"/>
</dbReference>
<dbReference type="InterPro" id="IPR018297">
    <property type="entry name" value="A/G_cyclase_CS"/>
</dbReference>
<dbReference type="PANTHER" id="PTHR45655:SF13">
    <property type="entry name" value="SOLUBLE GUANYLATE CYCLASE GCY-32-RELATED"/>
    <property type="match status" value="1"/>
</dbReference>
<dbReference type="InterPro" id="IPR001054">
    <property type="entry name" value="A/G_cyclase"/>
</dbReference>
<dbReference type="PROSITE" id="PS50125">
    <property type="entry name" value="GUANYLATE_CYCLASE_2"/>
    <property type="match status" value="1"/>
</dbReference>
<comment type="similarity">
    <text evidence="4">Belongs to the adenylyl cyclase class-4/guanylyl cyclase family.</text>
</comment>
<dbReference type="SUPFAM" id="SSF52172">
    <property type="entry name" value="CheY-like"/>
    <property type="match status" value="1"/>
</dbReference>
<dbReference type="Gene3D" id="1.10.3210.10">
    <property type="entry name" value="Hypothetical protein af1432"/>
    <property type="match status" value="1"/>
</dbReference>
<dbReference type="Pfam" id="PF00072">
    <property type="entry name" value="Response_reg"/>
    <property type="match status" value="1"/>
</dbReference>
<dbReference type="InterPro" id="IPR003607">
    <property type="entry name" value="HD/PDEase_dom"/>
</dbReference>
<protein>
    <submittedName>
        <fullName evidence="7">Guanylate cyclase</fullName>
    </submittedName>
</protein>
<dbReference type="GO" id="GO:0000166">
    <property type="term" value="F:nucleotide binding"/>
    <property type="evidence" value="ECO:0007669"/>
    <property type="project" value="UniProtKB-KW"/>
</dbReference>
<dbReference type="Gene3D" id="3.30.70.1230">
    <property type="entry name" value="Nucleotide cyclase"/>
    <property type="match status" value="1"/>
</dbReference>
<dbReference type="GO" id="GO:0004016">
    <property type="term" value="F:adenylate cyclase activity"/>
    <property type="evidence" value="ECO:0007669"/>
    <property type="project" value="UniProtKB-ARBA"/>
</dbReference>
<dbReference type="EMBL" id="PJNI01000011">
    <property type="protein sequence ID" value="PKR80334.1"/>
    <property type="molecule type" value="Genomic_DNA"/>
</dbReference>
<keyword evidence="1" id="KW-0547">Nucleotide-binding</keyword>
<dbReference type="PROSITE" id="PS00452">
    <property type="entry name" value="GUANYLATE_CYCLASE_1"/>
    <property type="match status" value="1"/>
</dbReference>
<dbReference type="GO" id="GO:0008074">
    <property type="term" value="C:guanylate cyclase complex, soluble"/>
    <property type="evidence" value="ECO:0007669"/>
    <property type="project" value="TreeGrafter"/>
</dbReference>
<proteinExistence type="inferred from homology"/>
<evidence type="ECO:0000313" key="7">
    <source>
        <dbReference type="EMBL" id="PKR80334.1"/>
    </source>
</evidence>
<gene>
    <name evidence="7" type="ORF">CW751_10810</name>
</gene>
<dbReference type="InterPro" id="IPR029787">
    <property type="entry name" value="Nucleotide_cyclase"/>
</dbReference>
<dbReference type="InterPro" id="IPR006674">
    <property type="entry name" value="HD_domain"/>
</dbReference>
<accession>A0A2I0R181</accession>
<dbReference type="CDD" id="cd00077">
    <property type="entry name" value="HDc"/>
    <property type="match status" value="1"/>
</dbReference>
<evidence type="ECO:0000256" key="3">
    <source>
        <dbReference type="PROSITE-ProRule" id="PRU00169"/>
    </source>
</evidence>
<dbReference type="OrthoDB" id="5728337at2"/>
<dbReference type="SMART" id="SM00471">
    <property type="entry name" value="HDc"/>
    <property type="match status" value="1"/>
</dbReference>
<evidence type="ECO:0000256" key="2">
    <source>
        <dbReference type="ARBA" id="ARBA00023239"/>
    </source>
</evidence>
<reference evidence="7 8" key="1">
    <citation type="submission" date="2017-12" db="EMBL/GenBank/DDBJ databases">
        <title>The draft genome sequence of Brumimicrobium saltpan LHR20.</title>
        <authorList>
            <person name="Do Z.-J."/>
            <person name="Luo H.-R."/>
        </authorList>
    </citation>
    <scope>NUCLEOTIDE SEQUENCE [LARGE SCALE GENOMIC DNA]</scope>
    <source>
        <strain evidence="7 8">LHR20</strain>
    </source>
</reference>
<dbReference type="GO" id="GO:0000160">
    <property type="term" value="P:phosphorelay signal transduction system"/>
    <property type="evidence" value="ECO:0007669"/>
    <property type="project" value="InterPro"/>
</dbReference>
<dbReference type="GO" id="GO:0070482">
    <property type="term" value="P:response to oxygen levels"/>
    <property type="evidence" value="ECO:0007669"/>
    <property type="project" value="TreeGrafter"/>
</dbReference>
<dbReference type="PROSITE" id="PS50110">
    <property type="entry name" value="RESPONSE_REGULATORY"/>
    <property type="match status" value="1"/>
</dbReference>
<dbReference type="InterPro" id="IPR001789">
    <property type="entry name" value="Sig_transdc_resp-reg_receiver"/>
</dbReference>
<comment type="caution">
    <text evidence="7">The sequence shown here is derived from an EMBL/GenBank/DDBJ whole genome shotgun (WGS) entry which is preliminary data.</text>
</comment>
<dbReference type="AlphaFoldDB" id="A0A2I0R181"/>
<dbReference type="SUPFAM" id="SSF109604">
    <property type="entry name" value="HD-domain/PDEase-like"/>
    <property type="match status" value="1"/>
</dbReference>
<dbReference type="PANTHER" id="PTHR45655">
    <property type="entry name" value="GUANYLATE CYCLASE SOLUBLE SUBUNIT BETA-2"/>
    <property type="match status" value="1"/>
</dbReference>
<evidence type="ECO:0000256" key="4">
    <source>
        <dbReference type="RuleBase" id="RU000405"/>
    </source>
</evidence>
<evidence type="ECO:0000259" key="6">
    <source>
        <dbReference type="PROSITE" id="PS50125"/>
    </source>
</evidence>
<dbReference type="InterPro" id="IPR011006">
    <property type="entry name" value="CheY-like_superfamily"/>
</dbReference>
<feature type="domain" description="Guanylate cyclase" evidence="6">
    <location>
        <begin position="164"/>
        <end position="295"/>
    </location>
</feature>
<keyword evidence="2 4" id="KW-0456">Lyase</keyword>
<evidence type="ECO:0000256" key="1">
    <source>
        <dbReference type="ARBA" id="ARBA00022741"/>
    </source>
</evidence>
<evidence type="ECO:0000259" key="5">
    <source>
        <dbReference type="PROSITE" id="PS50110"/>
    </source>
</evidence>
<dbReference type="SMART" id="SM00044">
    <property type="entry name" value="CYCc"/>
    <property type="match status" value="1"/>
</dbReference>
<dbReference type="Proteomes" id="UP000236654">
    <property type="component" value="Unassembled WGS sequence"/>
</dbReference>
<feature type="domain" description="Response regulatory" evidence="5">
    <location>
        <begin position="7"/>
        <end position="124"/>
    </location>
</feature>
<evidence type="ECO:0000313" key="8">
    <source>
        <dbReference type="Proteomes" id="UP000236654"/>
    </source>
</evidence>
<organism evidence="7 8">
    <name type="scientific">Brumimicrobium salinarum</name>
    <dbReference type="NCBI Taxonomy" id="2058658"/>
    <lineage>
        <taxon>Bacteria</taxon>
        <taxon>Pseudomonadati</taxon>
        <taxon>Bacteroidota</taxon>
        <taxon>Flavobacteriia</taxon>
        <taxon>Flavobacteriales</taxon>
        <taxon>Crocinitomicaceae</taxon>
        <taxon>Brumimicrobium</taxon>
    </lineage>
</organism>
<sequence length="562" mass="64157">MVERFINILVIDNNPINIDGLRAMLLGSGNNLIFCEDEASALPILEKRRVGIILINIQSKAVNGFELLQRLKSNPNSKDAYKIVISESTSSGVRLVKGFKEGAVDYISSPFNPNLVKAKIEVFKTLYFKDLRISQLLENIFPMNILKDLNTIGKFSPRKVEEGVVLFTDFIAFTKAAKKLKPMELLRELEGYFTKFDEITDRYKLEKIKTIGDSYMALAGVTETNDNPAVRATLAAIEIRNYMLNRKALAKATRTEAWDIRIGIHTGPLVAGVIGSKKISFDVWGDTVNIAARAEQNSVENNITITADVAKLVHPYFDITHRGEIKLKFGSFVDMYFVDQLKTENSLFNEGKLPNRALRLKCELPAMDFENTRTFIINKLKSALPDELDYHNLKHTLNVEKSAQRIAALEGVTGEDWIILRTAILFHDSGFIVRYEDNENFGIQMAKNELPKFGYSQEQIETITGIILATNKNNRPQTLLEKIMCDADHDYLGRADYHNVAKTLRNEFENYGKNLTDLEWIDFQLEYLENKHQFYTETAKNIRQRSKSQRIQELKKMRSKCL</sequence>
<dbReference type="SUPFAM" id="SSF55073">
    <property type="entry name" value="Nucleotide cyclase"/>
    <property type="match status" value="1"/>
</dbReference>
<name>A0A2I0R181_9FLAO</name>
<dbReference type="GO" id="GO:0019934">
    <property type="term" value="P:cGMP-mediated signaling"/>
    <property type="evidence" value="ECO:0007669"/>
    <property type="project" value="TreeGrafter"/>
</dbReference>
<dbReference type="Gene3D" id="3.40.50.2300">
    <property type="match status" value="1"/>
</dbReference>
<comment type="caution">
    <text evidence="3">Lacks conserved residue(s) required for the propagation of feature annotation.</text>
</comment>
<dbReference type="Pfam" id="PF00211">
    <property type="entry name" value="Guanylate_cyc"/>
    <property type="match status" value="1"/>
</dbReference>
<dbReference type="SMART" id="SM00448">
    <property type="entry name" value="REC"/>
    <property type="match status" value="1"/>
</dbReference>
<keyword evidence="8" id="KW-1185">Reference proteome</keyword>
<dbReference type="GO" id="GO:0004383">
    <property type="term" value="F:guanylate cyclase activity"/>
    <property type="evidence" value="ECO:0007669"/>
    <property type="project" value="TreeGrafter"/>
</dbReference>
<dbReference type="Pfam" id="PF01966">
    <property type="entry name" value="HD"/>
    <property type="match status" value="1"/>
</dbReference>